<dbReference type="InterPro" id="IPR048089">
    <property type="entry name" value="McdA"/>
</dbReference>
<reference evidence="2 3" key="1">
    <citation type="submission" date="2018-03" db="EMBL/GenBank/DDBJ databases">
        <authorList>
            <person name="Keele B.F."/>
        </authorList>
    </citation>
    <scope>NUCLEOTIDE SEQUENCE [LARGE SCALE GENOMIC DNA]</scope>
    <source>
        <strain evidence="2 3">CECT 8811</strain>
    </source>
</reference>
<evidence type="ECO:0000259" key="1">
    <source>
        <dbReference type="Pfam" id="PF01656"/>
    </source>
</evidence>
<keyword evidence="3" id="KW-1185">Reference proteome</keyword>
<accession>A0A2R8AG43</accession>
<dbReference type="Gene3D" id="3.40.50.300">
    <property type="entry name" value="P-loop containing nucleotide triphosphate hydrolases"/>
    <property type="match status" value="1"/>
</dbReference>
<dbReference type="NCBIfam" id="NF041546">
    <property type="entry name" value="ParA_partition"/>
    <property type="match status" value="1"/>
</dbReference>
<dbReference type="OrthoDB" id="9804460at2"/>
<keyword evidence="2" id="KW-0378">Hydrolase</keyword>
<sequence>MSGRIICVAQQKGGAGKTTLVSNLAIAFLTEGKSVALLDTDPQGSLGKWLDIREETLGENENLRFATATAYGISRAIRGFVAEADVILIDTPPKADSDVRWVLAESDLVLVPVSASKADVWATNDVLDLADRAGKPTNVVMNRTRNGTRVGEQVANAVAELGAKPLQSSLSSRVIYAEALGRGLGVLEAKRTGPAADEVRTLAAEVAAALKL</sequence>
<feature type="domain" description="CobQ/CobB/MinD/ParA nucleotide binding" evidence="1">
    <location>
        <begin position="6"/>
        <end position="184"/>
    </location>
</feature>
<dbReference type="AlphaFoldDB" id="A0A2R8AG43"/>
<dbReference type="RefSeq" id="WP_108855184.1">
    <property type="nucleotide sequence ID" value="NZ_OMOI01000001.1"/>
</dbReference>
<evidence type="ECO:0000313" key="3">
    <source>
        <dbReference type="Proteomes" id="UP000244911"/>
    </source>
</evidence>
<dbReference type="Pfam" id="PF01656">
    <property type="entry name" value="CbiA"/>
    <property type="match status" value="1"/>
</dbReference>
<dbReference type="CDD" id="cd02042">
    <property type="entry name" value="ParAB_family"/>
    <property type="match status" value="1"/>
</dbReference>
<dbReference type="PANTHER" id="PTHR13696">
    <property type="entry name" value="P-LOOP CONTAINING NUCLEOSIDE TRIPHOSPHATE HYDROLASE"/>
    <property type="match status" value="1"/>
</dbReference>
<dbReference type="PANTHER" id="PTHR13696:SF96">
    <property type="entry name" value="COBQ_COBB_MIND_PARA NUCLEOTIDE BINDING DOMAIN-CONTAINING PROTEIN"/>
    <property type="match status" value="1"/>
</dbReference>
<name>A0A2R8AG43_9RHOB</name>
<organism evidence="2 3">
    <name type="scientific">Aliiroseovarius pelagivivens</name>
    <dbReference type="NCBI Taxonomy" id="1639690"/>
    <lineage>
        <taxon>Bacteria</taxon>
        <taxon>Pseudomonadati</taxon>
        <taxon>Pseudomonadota</taxon>
        <taxon>Alphaproteobacteria</taxon>
        <taxon>Rhodobacterales</taxon>
        <taxon>Paracoccaceae</taxon>
        <taxon>Aliiroseovarius</taxon>
    </lineage>
</organism>
<gene>
    <name evidence="2" type="primary">soj_1</name>
    <name evidence="2" type="ORF">ALP8811_00024</name>
</gene>
<protein>
    <submittedName>
        <fullName evidence="2">Chromosome-partitioning ATPase Soj</fullName>
        <ecNumber evidence="2">3.6.-.-</ecNumber>
    </submittedName>
</protein>
<dbReference type="Proteomes" id="UP000244911">
    <property type="component" value="Unassembled WGS sequence"/>
</dbReference>
<dbReference type="EMBL" id="OMOI01000001">
    <property type="protein sequence ID" value="SPF75041.1"/>
    <property type="molecule type" value="Genomic_DNA"/>
</dbReference>
<dbReference type="InterPro" id="IPR002586">
    <property type="entry name" value="CobQ/CobB/MinD/ParA_Nub-bd_dom"/>
</dbReference>
<proteinExistence type="predicted"/>
<evidence type="ECO:0000313" key="2">
    <source>
        <dbReference type="EMBL" id="SPF75041.1"/>
    </source>
</evidence>
<dbReference type="EC" id="3.6.-.-" evidence="2"/>
<dbReference type="InterPro" id="IPR050678">
    <property type="entry name" value="DNA_Partitioning_ATPase"/>
</dbReference>
<dbReference type="InterPro" id="IPR027417">
    <property type="entry name" value="P-loop_NTPase"/>
</dbReference>
<dbReference type="PIRSF" id="PIRSF009320">
    <property type="entry name" value="Nuc_binding_HP_1000"/>
    <property type="match status" value="1"/>
</dbReference>
<dbReference type="SUPFAM" id="SSF52540">
    <property type="entry name" value="P-loop containing nucleoside triphosphate hydrolases"/>
    <property type="match status" value="1"/>
</dbReference>
<dbReference type="GO" id="GO:0016787">
    <property type="term" value="F:hydrolase activity"/>
    <property type="evidence" value="ECO:0007669"/>
    <property type="project" value="UniProtKB-KW"/>
</dbReference>